<comment type="caution">
    <text evidence="5">The sequence shown here is derived from an EMBL/GenBank/DDBJ whole genome shotgun (WGS) entry which is preliminary data.</text>
</comment>
<proteinExistence type="predicted"/>
<dbReference type="AlphaFoldDB" id="A0A5J5D3Y4"/>
<evidence type="ECO:0000256" key="3">
    <source>
        <dbReference type="SAM" id="MobiDB-lite"/>
    </source>
</evidence>
<feature type="compositionally biased region" description="Basic and acidic residues" evidence="3">
    <location>
        <begin position="149"/>
        <end position="159"/>
    </location>
</feature>
<dbReference type="GO" id="GO:0003723">
    <property type="term" value="F:RNA binding"/>
    <property type="evidence" value="ECO:0007669"/>
    <property type="project" value="UniProtKB-UniRule"/>
</dbReference>
<evidence type="ECO:0000313" key="5">
    <source>
        <dbReference type="EMBL" id="KAA8587275.1"/>
    </source>
</evidence>
<dbReference type="InterPro" id="IPR012677">
    <property type="entry name" value="Nucleotide-bd_a/b_plait_sf"/>
</dbReference>
<dbReference type="Proteomes" id="UP000327493">
    <property type="component" value="Chromosome 12"/>
</dbReference>
<evidence type="ECO:0000313" key="6">
    <source>
        <dbReference type="Proteomes" id="UP000327493"/>
    </source>
</evidence>
<dbReference type="SUPFAM" id="SSF54928">
    <property type="entry name" value="RNA-binding domain, RBD"/>
    <property type="match status" value="1"/>
</dbReference>
<feature type="region of interest" description="Disordered" evidence="3">
    <location>
        <begin position="149"/>
        <end position="263"/>
    </location>
</feature>
<evidence type="ECO:0000256" key="1">
    <source>
        <dbReference type="ARBA" id="ARBA00022884"/>
    </source>
</evidence>
<dbReference type="FunFam" id="3.30.70.330:FF:000472">
    <property type="entry name" value="Cold inducible RNA binding protein a"/>
    <property type="match status" value="1"/>
</dbReference>
<evidence type="ECO:0000259" key="4">
    <source>
        <dbReference type="PROSITE" id="PS50102"/>
    </source>
</evidence>
<gene>
    <name evidence="5" type="ORF">FQN60_016137</name>
</gene>
<sequence>MKQQKATSSRRGLKTGALLLLSRIRSAAPLSAPGPLPDKVLHERTAFIDLLIKDQVVNVNIDLALLFSNVSKTALKMSDEGKLFIGGLSFETNEESLAAAFGKYGNIEKVDVIRDKESGKSRGFGFVKYDNCEDAKDALEGMNGKTLDGRSIRVDEAGKGGRSRGGFSSGPRGGRGGFGGRGRGGRGYSRGGGGYNGDRGYGDRSYSDRSFNNEGRFGGGGGGSQYRSSGGGYSSYRDNRGQGGYGDRSGSYRDHYDSYTAQE</sequence>
<dbReference type="Pfam" id="PF00076">
    <property type="entry name" value="RRM_1"/>
    <property type="match status" value="1"/>
</dbReference>
<protein>
    <recommendedName>
        <fullName evidence="4">RRM domain-containing protein</fullName>
    </recommendedName>
</protein>
<reference evidence="5 6" key="1">
    <citation type="submission" date="2019-08" db="EMBL/GenBank/DDBJ databases">
        <title>A chromosome-level genome assembly, high-density linkage maps, and genome scans reveal the genomic architecture of hybrid incompatibilities underlying speciation via character displacement in darters (Percidae: Etheostominae).</title>
        <authorList>
            <person name="Moran R.L."/>
            <person name="Catchen J.M."/>
            <person name="Fuller R.C."/>
        </authorList>
    </citation>
    <scope>NUCLEOTIDE SEQUENCE [LARGE SCALE GENOMIC DNA]</scope>
    <source>
        <strain evidence="5">EspeVRDwgs_2016</strain>
        <tissue evidence="5">Muscle</tissue>
    </source>
</reference>
<keyword evidence="6" id="KW-1185">Reference proteome</keyword>
<dbReference type="InterPro" id="IPR035979">
    <property type="entry name" value="RBD_domain_sf"/>
</dbReference>
<organism evidence="5 6">
    <name type="scientific">Etheostoma spectabile</name>
    <name type="common">orangethroat darter</name>
    <dbReference type="NCBI Taxonomy" id="54343"/>
    <lineage>
        <taxon>Eukaryota</taxon>
        <taxon>Metazoa</taxon>
        <taxon>Chordata</taxon>
        <taxon>Craniata</taxon>
        <taxon>Vertebrata</taxon>
        <taxon>Euteleostomi</taxon>
        <taxon>Actinopterygii</taxon>
        <taxon>Neopterygii</taxon>
        <taxon>Teleostei</taxon>
        <taxon>Neoteleostei</taxon>
        <taxon>Acanthomorphata</taxon>
        <taxon>Eupercaria</taxon>
        <taxon>Perciformes</taxon>
        <taxon>Percoidei</taxon>
        <taxon>Percidae</taxon>
        <taxon>Etheostomatinae</taxon>
        <taxon>Etheostoma</taxon>
    </lineage>
</organism>
<dbReference type="SMART" id="SM00360">
    <property type="entry name" value="RRM"/>
    <property type="match status" value="1"/>
</dbReference>
<dbReference type="InterPro" id="IPR050441">
    <property type="entry name" value="RBM"/>
</dbReference>
<feature type="compositionally biased region" description="Gly residues" evidence="3">
    <location>
        <begin position="163"/>
        <end position="199"/>
    </location>
</feature>
<evidence type="ECO:0000256" key="2">
    <source>
        <dbReference type="PROSITE-ProRule" id="PRU00176"/>
    </source>
</evidence>
<accession>A0A5J5D3Y4</accession>
<dbReference type="InterPro" id="IPR000504">
    <property type="entry name" value="RRM_dom"/>
</dbReference>
<keyword evidence="1 2" id="KW-0694">RNA-binding</keyword>
<dbReference type="PANTHER" id="PTHR48034">
    <property type="entry name" value="TRANSFORMER-2 SEX-DETERMINING PROTEIN-RELATED"/>
    <property type="match status" value="1"/>
</dbReference>
<name>A0A5J5D3Y4_9PERO</name>
<dbReference type="EMBL" id="VOFY01000012">
    <property type="protein sequence ID" value="KAA8587275.1"/>
    <property type="molecule type" value="Genomic_DNA"/>
</dbReference>
<feature type="domain" description="RRM" evidence="4">
    <location>
        <begin position="81"/>
        <end position="159"/>
    </location>
</feature>
<feature type="compositionally biased region" description="Gly residues" evidence="3">
    <location>
        <begin position="216"/>
        <end position="233"/>
    </location>
</feature>
<dbReference type="PROSITE" id="PS50102">
    <property type="entry name" value="RRM"/>
    <property type="match status" value="1"/>
</dbReference>
<dbReference type="Gene3D" id="3.30.70.330">
    <property type="match status" value="1"/>
</dbReference>